<dbReference type="AlphaFoldDB" id="A0A484BB24"/>
<dbReference type="InterPro" id="IPR013818">
    <property type="entry name" value="Lipase"/>
</dbReference>
<accession>A0A484BB24</accession>
<keyword evidence="3" id="KW-0964">Secreted</keyword>
<dbReference type="InterPro" id="IPR000734">
    <property type="entry name" value="TAG_lipase"/>
</dbReference>
<dbReference type="OrthoDB" id="8183961at2759"/>
<feature type="chain" id="PRO_5019728505" description="Lipase domain-containing protein" evidence="5">
    <location>
        <begin position="19"/>
        <end position="338"/>
    </location>
</feature>
<comment type="caution">
    <text evidence="7">The sequence shown here is derived from an EMBL/GenBank/DDBJ whole genome shotgun (WGS) entry which is preliminary data.</text>
</comment>
<dbReference type="Pfam" id="PF00151">
    <property type="entry name" value="Lipase"/>
    <property type="match status" value="1"/>
</dbReference>
<proteinExistence type="inferred from homology"/>
<evidence type="ECO:0000313" key="7">
    <source>
        <dbReference type="EMBL" id="TDG46047.1"/>
    </source>
</evidence>
<dbReference type="PANTHER" id="PTHR11610">
    <property type="entry name" value="LIPASE"/>
    <property type="match status" value="1"/>
</dbReference>
<dbReference type="Proteomes" id="UP000295192">
    <property type="component" value="Unassembled WGS sequence"/>
</dbReference>
<organism evidence="7 8">
    <name type="scientific">Drosophila navojoa</name>
    <name type="common">Fruit fly</name>
    <dbReference type="NCBI Taxonomy" id="7232"/>
    <lineage>
        <taxon>Eukaryota</taxon>
        <taxon>Metazoa</taxon>
        <taxon>Ecdysozoa</taxon>
        <taxon>Arthropoda</taxon>
        <taxon>Hexapoda</taxon>
        <taxon>Insecta</taxon>
        <taxon>Pterygota</taxon>
        <taxon>Neoptera</taxon>
        <taxon>Endopterygota</taxon>
        <taxon>Diptera</taxon>
        <taxon>Brachycera</taxon>
        <taxon>Muscomorpha</taxon>
        <taxon>Ephydroidea</taxon>
        <taxon>Drosophilidae</taxon>
        <taxon>Drosophila</taxon>
    </lineage>
</organism>
<evidence type="ECO:0000256" key="1">
    <source>
        <dbReference type="ARBA" id="ARBA00004613"/>
    </source>
</evidence>
<feature type="signal peptide" evidence="5">
    <location>
        <begin position="1"/>
        <end position="18"/>
    </location>
</feature>
<gene>
    <name evidence="7" type="ORF">AWZ03_007496</name>
</gene>
<dbReference type="STRING" id="7232.A0A484BB24"/>
<dbReference type="GO" id="GO:0016298">
    <property type="term" value="F:lipase activity"/>
    <property type="evidence" value="ECO:0007669"/>
    <property type="project" value="InterPro"/>
</dbReference>
<evidence type="ECO:0000256" key="3">
    <source>
        <dbReference type="ARBA" id="ARBA00022525"/>
    </source>
</evidence>
<evidence type="ECO:0000256" key="5">
    <source>
        <dbReference type="SAM" id="SignalP"/>
    </source>
</evidence>
<dbReference type="PANTHER" id="PTHR11610:SF177">
    <property type="entry name" value="IP13478P-RELATED"/>
    <property type="match status" value="1"/>
</dbReference>
<reference evidence="7 8" key="1">
    <citation type="journal article" date="2019" name="J. Hered.">
        <title>An Improved Genome Assembly for Drosophila navojoa, the Basal Species in the mojavensis Cluster.</title>
        <authorList>
            <person name="Vanderlinde T."/>
            <person name="Dupim E.G."/>
            <person name="Nazario-Yepiz N.O."/>
            <person name="Carvalho A.B."/>
        </authorList>
    </citation>
    <scope>NUCLEOTIDE SEQUENCE [LARGE SCALE GENOMIC DNA]</scope>
    <source>
        <strain evidence="7">Navoj_Jal97</strain>
        <tissue evidence="7">Whole organism</tissue>
    </source>
</reference>
<dbReference type="SUPFAM" id="SSF53474">
    <property type="entry name" value="alpha/beta-Hydrolases"/>
    <property type="match status" value="1"/>
</dbReference>
<comment type="similarity">
    <text evidence="2 4">Belongs to the AB hydrolase superfamily. Lipase family.</text>
</comment>
<dbReference type="GO" id="GO:0005615">
    <property type="term" value="C:extracellular space"/>
    <property type="evidence" value="ECO:0007669"/>
    <property type="project" value="TreeGrafter"/>
</dbReference>
<dbReference type="PRINTS" id="PR00821">
    <property type="entry name" value="TAGLIPASE"/>
</dbReference>
<dbReference type="GO" id="GO:0017171">
    <property type="term" value="F:serine hydrolase activity"/>
    <property type="evidence" value="ECO:0007669"/>
    <property type="project" value="TreeGrafter"/>
</dbReference>
<name>A0A484BB24_DRONA</name>
<keyword evidence="5" id="KW-0732">Signal</keyword>
<sequence length="338" mass="37358">MLNPILILGCIGLELVSANILLTPENCFALKSDECPNWNISFWLHTNDNLEGARFTENDKFLPGRKLHVLIHGFAGSRTATPNSQLLPLLTLDKQADVLSVEYTNLAVDPCYSEAVHNSRIVGRCLANLLLSANADLSNAHLIGFGIGAHVAGFAAKLLQALSVRVKRITALDPAKPLYLTDDITGRLDKSDADFVDVIHSDVFFHGILMPLGHVDFYPNSGIAQPGCGDIHNMATYQCYHKRSADYYAESITSPVGFFGFYCKDMISYMKYECQPSDHIEQLGYRTRPTARGSYYLQTKDVAPYANGIDFSNVDRNLTGKTYLGDAFVAMLLTQPHK</sequence>
<dbReference type="OMA" id="FCPNANI"/>
<dbReference type="GO" id="GO:0016042">
    <property type="term" value="P:lipid catabolic process"/>
    <property type="evidence" value="ECO:0007669"/>
    <property type="project" value="TreeGrafter"/>
</dbReference>
<dbReference type="EMBL" id="LSRL02000065">
    <property type="protein sequence ID" value="TDG46047.1"/>
    <property type="molecule type" value="Genomic_DNA"/>
</dbReference>
<dbReference type="InterPro" id="IPR029058">
    <property type="entry name" value="AB_hydrolase_fold"/>
</dbReference>
<evidence type="ECO:0000256" key="2">
    <source>
        <dbReference type="ARBA" id="ARBA00010701"/>
    </source>
</evidence>
<feature type="domain" description="Lipase" evidence="6">
    <location>
        <begin position="39"/>
        <end position="305"/>
    </location>
</feature>
<comment type="subcellular location">
    <subcellularLocation>
        <location evidence="1">Secreted</location>
    </subcellularLocation>
</comment>
<evidence type="ECO:0000256" key="4">
    <source>
        <dbReference type="RuleBase" id="RU004262"/>
    </source>
</evidence>
<evidence type="ECO:0000313" key="8">
    <source>
        <dbReference type="Proteomes" id="UP000295192"/>
    </source>
</evidence>
<dbReference type="Gene3D" id="3.40.50.1820">
    <property type="entry name" value="alpha/beta hydrolase"/>
    <property type="match status" value="1"/>
</dbReference>
<evidence type="ECO:0000259" key="6">
    <source>
        <dbReference type="Pfam" id="PF00151"/>
    </source>
</evidence>
<keyword evidence="8" id="KW-1185">Reference proteome</keyword>
<protein>
    <recommendedName>
        <fullName evidence="6">Lipase domain-containing protein</fullName>
    </recommendedName>
</protein>